<dbReference type="GO" id="GO:0005886">
    <property type="term" value="C:plasma membrane"/>
    <property type="evidence" value="ECO:0007669"/>
    <property type="project" value="TreeGrafter"/>
</dbReference>
<dbReference type="InterPro" id="IPR005642">
    <property type="entry name" value="LysO"/>
</dbReference>
<evidence type="ECO:0000256" key="1">
    <source>
        <dbReference type="SAM" id="Phobius"/>
    </source>
</evidence>
<dbReference type="GO" id="GO:0015661">
    <property type="term" value="F:L-lysine efflux transmembrane transporter activity"/>
    <property type="evidence" value="ECO:0007669"/>
    <property type="project" value="InterPro"/>
</dbReference>
<dbReference type="OrthoDB" id="5451742at2"/>
<keyword evidence="3" id="KW-1185">Reference proteome</keyword>
<dbReference type="PANTHER" id="PTHR35804">
    <property type="entry name" value="LYSINE EXPORTER LYSO"/>
    <property type="match status" value="1"/>
</dbReference>
<dbReference type="AlphaFoldDB" id="C8WZ77"/>
<keyword evidence="1" id="KW-0472">Membrane</keyword>
<evidence type="ECO:0008006" key="4">
    <source>
        <dbReference type="Google" id="ProtNLM"/>
    </source>
</evidence>
<dbReference type="Proteomes" id="UP000001052">
    <property type="component" value="Chromosome"/>
</dbReference>
<feature type="transmembrane region" description="Helical" evidence="1">
    <location>
        <begin position="33"/>
        <end position="54"/>
    </location>
</feature>
<name>C8WZ77_DESRD</name>
<feature type="transmembrane region" description="Helical" evidence="1">
    <location>
        <begin position="174"/>
        <end position="199"/>
    </location>
</feature>
<dbReference type="PANTHER" id="PTHR35804:SF1">
    <property type="entry name" value="LYSINE EXPORTER LYSO"/>
    <property type="match status" value="1"/>
</dbReference>
<dbReference type="RefSeq" id="WP_015750512.1">
    <property type="nucleotide sequence ID" value="NC_013223.1"/>
</dbReference>
<accession>C8WZ77</accession>
<proteinExistence type="predicted"/>
<evidence type="ECO:0000313" key="3">
    <source>
        <dbReference type="Proteomes" id="UP000001052"/>
    </source>
</evidence>
<reference evidence="2 3" key="2">
    <citation type="journal article" date="2010" name="Stand. Genomic Sci.">
        <title>Complete genome sequence of Desulfohalobium retbaense type strain (HR(100)).</title>
        <authorList>
            <person name="Spring S."/>
            <person name="Nolan M."/>
            <person name="Lapidus A."/>
            <person name="Glavina Del Rio T."/>
            <person name="Copeland A."/>
            <person name="Tice H."/>
            <person name="Cheng J.F."/>
            <person name="Lucas S."/>
            <person name="Land M."/>
            <person name="Chen F."/>
            <person name="Bruce D."/>
            <person name="Goodwin L."/>
            <person name="Pitluck S."/>
            <person name="Ivanova N."/>
            <person name="Mavromatis K."/>
            <person name="Mikhailova N."/>
            <person name="Pati A."/>
            <person name="Chen A."/>
            <person name="Palaniappan K."/>
            <person name="Hauser L."/>
            <person name="Chang Y.J."/>
            <person name="Jeffries C.D."/>
            <person name="Munk C."/>
            <person name="Kiss H."/>
            <person name="Chain P."/>
            <person name="Han C."/>
            <person name="Brettin T."/>
            <person name="Detter J.C."/>
            <person name="Schuler E."/>
            <person name="Goker M."/>
            <person name="Rohde M."/>
            <person name="Bristow J."/>
            <person name="Eisen J.A."/>
            <person name="Markowitz V."/>
            <person name="Hugenholtz P."/>
            <person name="Kyrpides N.C."/>
            <person name="Klenk H.P."/>
        </authorList>
    </citation>
    <scope>NUCLEOTIDE SEQUENCE [LARGE SCALE GENOMIC DNA]</scope>
    <source>
        <strain evidence="2 3">DSM 5692</strain>
    </source>
</reference>
<keyword evidence="1" id="KW-0812">Transmembrane</keyword>
<feature type="transmembrane region" description="Helical" evidence="1">
    <location>
        <begin position="133"/>
        <end position="154"/>
    </location>
</feature>
<feature type="transmembrane region" description="Helical" evidence="1">
    <location>
        <begin position="7"/>
        <end position="27"/>
    </location>
</feature>
<dbReference type="Pfam" id="PF03956">
    <property type="entry name" value="Lys_export"/>
    <property type="match status" value="1"/>
</dbReference>
<dbReference type="HOGENOM" id="CLU_078428_1_0_7"/>
<dbReference type="eggNOG" id="COG2431">
    <property type="taxonomic scope" value="Bacteria"/>
</dbReference>
<organism evidence="2 3">
    <name type="scientific">Desulfohalobium retbaense (strain ATCC 49708 / DSM 5692 / JCM 16813 / HR100)</name>
    <dbReference type="NCBI Taxonomy" id="485915"/>
    <lineage>
        <taxon>Bacteria</taxon>
        <taxon>Pseudomonadati</taxon>
        <taxon>Thermodesulfobacteriota</taxon>
        <taxon>Desulfovibrionia</taxon>
        <taxon>Desulfovibrionales</taxon>
        <taxon>Desulfohalobiaceae</taxon>
        <taxon>Desulfohalobium</taxon>
    </lineage>
</organism>
<gene>
    <name evidence="2" type="ordered locus">Dret_0050</name>
</gene>
<protein>
    <recommendedName>
        <fullName evidence="4">Lysine exporter LysO family protein</fullName>
    </recommendedName>
</protein>
<dbReference type="EMBL" id="CP001734">
    <property type="protein sequence ID" value="ACV67352.1"/>
    <property type="molecule type" value="Genomic_DNA"/>
</dbReference>
<sequence length="200" mass="20894">MKESGILVGVFIAGVVLGLADLLPQWILHPKMALYTLYGLLVLVGLGIGCDTGALRAIVRLNIKTALMPVAVAVGSILGAGLVALVLFGVNFREGMAVGAGFGYYSLSSVLISQIHGEQLGTVALLSNIMREVLTILLAPFLVRWWGSLAPIASGGATTMDTTLPIIHKATSKHYAMIAVINGIVLSLLVPVLVPALLWG</sequence>
<dbReference type="KEGG" id="drt:Dret_0050"/>
<evidence type="ECO:0000313" key="2">
    <source>
        <dbReference type="EMBL" id="ACV67352.1"/>
    </source>
</evidence>
<keyword evidence="1" id="KW-1133">Transmembrane helix</keyword>
<reference evidence="3" key="1">
    <citation type="submission" date="2009-09" db="EMBL/GenBank/DDBJ databases">
        <title>The complete chromosome of Desulfohalobium retbaense DSM 5692.</title>
        <authorList>
            <consortium name="US DOE Joint Genome Institute (JGI-PGF)"/>
            <person name="Lucas S."/>
            <person name="Copeland A."/>
            <person name="Lapidus A."/>
            <person name="Glavina del Rio T."/>
            <person name="Dalin E."/>
            <person name="Tice H."/>
            <person name="Bruce D."/>
            <person name="Goodwin L."/>
            <person name="Pitluck S."/>
            <person name="Kyrpides N."/>
            <person name="Mavromatis K."/>
            <person name="Ivanova N."/>
            <person name="Mikhailova N."/>
            <person name="Munk A.C."/>
            <person name="Brettin T."/>
            <person name="Detter J.C."/>
            <person name="Han C."/>
            <person name="Tapia R."/>
            <person name="Larimer F."/>
            <person name="Land M."/>
            <person name="Hauser L."/>
            <person name="Markowitz V."/>
            <person name="Cheng J.-F."/>
            <person name="Hugenholtz P."/>
            <person name="Woyke T."/>
            <person name="Wu D."/>
            <person name="Spring S."/>
            <person name="Klenk H.-P."/>
            <person name="Eisen J.A."/>
        </authorList>
    </citation>
    <scope>NUCLEOTIDE SEQUENCE [LARGE SCALE GENOMIC DNA]</scope>
    <source>
        <strain evidence="3">DSM 5692</strain>
    </source>
</reference>
<feature type="transmembrane region" description="Helical" evidence="1">
    <location>
        <begin position="66"/>
        <end position="89"/>
    </location>
</feature>